<evidence type="ECO:0000313" key="2">
    <source>
        <dbReference type="EMBL" id="OUC78988.1"/>
    </source>
</evidence>
<gene>
    <name evidence="2" type="ORF">CA982_09640</name>
</gene>
<accession>A0A243QCD7</accession>
<dbReference type="Proteomes" id="UP000194632">
    <property type="component" value="Unassembled WGS sequence"/>
</dbReference>
<dbReference type="AlphaFoldDB" id="A0A243QCD7"/>
<keyword evidence="3" id="KW-1185">Reference proteome</keyword>
<name>A0A243QCD7_9ACTN</name>
<dbReference type="EMBL" id="NGFO01000009">
    <property type="protein sequence ID" value="OUC78988.1"/>
    <property type="molecule type" value="Genomic_DNA"/>
</dbReference>
<proteinExistence type="predicted"/>
<evidence type="ECO:0000313" key="3">
    <source>
        <dbReference type="Proteomes" id="UP000194632"/>
    </source>
</evidence>
<organism evidence="2 3">
    <name type="scientific">Gordonia lacunae</name>
    <dbReference type="NCBI Taxonomy" id="417102"/>
    <lineage>
        <taxon>Bacteria</taxon>
        <taxon>Bacillati</taxon>
        <taxon>Actinomycetota</taxon>
        <taxon>Actinomycetes</taxon>
        <taxon>Mycobacteriales</taxon>
        <taxon>Gordoniaceae</taxon>
        <taxon>Gordonia</taxon>
    </lineage>
</organism>
<protein>
    <submittedName>
        <fullName evidence="2">Uncharacterized protein</fullName>
    </submittedName>
</protein>
<sequence>MTGFAAADFGRRAGVRASWNALVAGIRRRVDIDLLAAGAALHPEAPPLGLPLETARTVGHGQPS</sequence>
<feature type="region of interest" description="Disordered" evidence="1">
    <location>
        <begin position="44"/>
        <end position="64"/>
    </location>
</feature>
<dbReference type="RefSeq" id="WP_086535125.1">
    <property type="nucleotide sequence ID" value="NZ_JBLKRZ010000006.1"/>
</dbReference>
<dbReference type="STRING" id="417102.CA982_09640"/>
<dbReference type="OrthoDB" id="9958205at2"/>
<evidence type="ECO:0000256" key="1">
    <source>
        <dbReference type="SAM" id="MobiDB-lite"/>
    </source>
</evidence>
<comment type="caution">
    <text evidence="2">The sequence shown here is derived from an EMBL/GenBank/DDBJ whole genome shotgun (WGS) entry which is preliminary data.</text>
</comment>
<reference evidence="2 3" key="1">
    <citation type="submission" date="2017-05" db="EMBL/GenBank/DDBJ databases">
        <title>Biotechnological potential of actinobacteria isolated from South African environments.</title>
        <authorList>
            <person name="Le Roes-Hill M."/>
            <person name="Prins A."/>
            <person name="Durrell K.A."/>
        </authorList>
    </citation>
    <scope>NUCLEOTIDE SEQUENCE [LARGE SCALE GENOMIC DNA]</scope>
    <source>
        <strain evidence="2">BS2</strain>
    </source>
</reference>